<evidence type="ECO:0000256" key="5">
    <source>
        <dbReference type="ARBA" id="ARBA00023136"/>
    </source>
</evidence>
<accession>G2JBE2</accession>
<dbReference type="Gene3D" id="1.20.1250.20">
    <property type="entry name" value="MFS general substrate transporter like domains"/>
    <property type="match status" value="2"/>
</dbReference>
<feature type="transmembrane region" description="Helical" evidence="7">
    <location>
        <begin position="135"/>
        <end position="155"/>
    </location>
</feature>
<dbReference type="PANTHER" id="PTHR12778:SF10">
    <property type="entry name" value="MAJOR FACILITATOR SUPERFAMILY DOMAIN-CONTAINING PROTEIN 3"/>
    <property type="match status" value="1"/>
</dbReference>
<organism evidence="8 9">
    <name type="scientific">Candidatus Glomeribacter gigasporarum BEG34</name>
    <dbReference type="NCBI Taxonomy" id="1070319"/>
    <lineage>
        <taxon>Bacteria</taxon>
        <taxon>Pseudomonadati</taxon>
        <taxon>Pseudomonadota</taxon>
        <taxon>Betaproteobacteria</taxon>
        <taxon>Burkholderiales</taxon>
        <taxon>Burkholderiaceae</taxon>
        <taxon>Candidatus Glomeribacter</taxon>
    </lineage>
</organism>
<dbReference type="STRING" id="1070319.CAGGBEG34_410007"/>
<dbReference type="Pfam" id="PF07690">
    <property type="entry name" value="MFS_1"/>
    <property type="match status" value="1"/>
</dbReference>
<dbReference type="InterPro" id="IPR036259">
    <property type="entry name" value="MFS_trans_sf"/>
</dbReference>
<evidence type="ECO:0000313" key="9">
    <source>
        <dbReference type="Proteomes" id="UP000054051"/>
    </source>
</evidence>
<feature type="transmembrane region" description="Helical" evidence="7">
    <location>
        <begin position="184"/>
        <end position="201"/>
    </location>
</feature>
<protein>
    <submittedName>
        <fullName evidence="8">Permease of the major facilitator superfamily,AmpG-like protein</fullName>
    </submittedName>
</protein>
<dbReference type="Proteomes" id="UP000054051">
    <property type="component" value="Unassembled WGS sequence"/>
</dbReference>
<dbReference type="PANTHER" id="PTHR12778">
    <property type="entry name" value="SOLUTE CARRIER FAMILY 33 ACETYL-COA TRANSPORTER -RELATED"/>
    <property type="match status" value="1"/>
</dbReference>
<gene>
    <name evidence="8" type="ORF">CAGGBEG34_410007</name>
</gene>
<feature type="transmembrane region" description="Helical" evidence="7">
    <location>
        <begin position="344"/>
        <end position="366"/>
    </location>
</feature>
<comment type="caution">
    <text evidence="8">The sequence shown here is derived from an EMBL/GenBank/DDBJ whole genome shotgun (WGS) entry which is preliminary data.</text>
</comment>
<evidence type="ECO:0000256" key="6">
    <source>
        <dbReference type="SAM" id="MobiDB-lite"/>
    </source>
</evidence>
<dbReference type="AlphaFoldDB" id="G2JBE2"/>
<dbReference type="InterPro" id="IPR004752">
    <property type="entry name" value="AmpG_permease/AT-1"/>
</dbReference>
<feature type="transmembrane region" description="Helical" evidence="7">
    <location>
        <begin position="111"/>
        <end position="129"/>
    </location>
</feature>
<keyword evidence="3 7" id="KW-0812">Transmembrane</keyword>
<keyword evidence="4 7" id="KW-1133">Transmembrane helix</keyword>
<evidence type="ECO:0000256" key="7">
    <source>
        <dbReference type="SAM" id="Phobius"/>
    </source>
</evidence>
<evidence type="ECO:0000256" key="2">
    <source>
        <dbReference type="ARBA" id="ARBA00022448"/>
    </source>
</evidence>
<evidence type="ECO:0000256" key="4">
    <source>
        <dbReference type="ARBA" id="ARBA00022989"/>
    </source>
</evidence>
<evidence type="ECO:0000256" key="3">
    <source>
        <dbReference type="ARBA" id="ARBA00022692"/>
    </source>
</evidence>
<dbReference type="eggNOG" id="COG2814">
    <property type="taxonomic scope" value="Bacteria"/>
</dbReference>
<dbReference type="SUPFAM" id="SSF103473">
    <property type="entry name" value="MFS general substrate transporter"/>
    <property type="match status" value="1"/>
</dbReference>
<dbReference type="GO" id="GO:0016020">
    <property type="term" value="C:membrane"/>
    <property type="evidence" value="ECO:0007669"/>
    <property type="project" value="UniProtKB-SubCell"/>
</dbReference>
<keyword evidence="2" id="KW-0813">Transport</keyword>
<dbReference type="OrthoDB" id="9787815at2"/>
<feature type="transmembrane region" description="Helical" evidence="7">
    <location>
        <begin position="45"/>
        <end position="63"/>
    </location>
</feature>
<feature type="transmembrane region" description="Helical" evidence="7">
    <location>
        <begin position="69"/>
        <end position="90"/>
    </location>
</feature>
<feature type="transmembrane region" description="Helical" evidence="7">
    <location>
        <begin position="221"/>
        <end position="247"/>
    </location>
</feature>
<dbReference type="NCBIfam" id="TIGR00901">
    <property type="entry name" value="2A0125"/>
    <property type="match status" value="1"/>
</dbReference>
<evidence type="ECO:0000256" key="1">
    <source>
        <dbReference type="ARBA" id="ARBA00004141"/>
    </source>
</evidence>
<evidence type="ECO:0000313" key="8">
    <source>
        <dbReference type="EMBL" id="CCD30096.1"/>
    </source>
</evidence>
<sequence length="384" mass="41006">MEIDGGRSRSPSRSDGGDPAASSYGEREATQCKPLKNALGRRRGWMLLMQILVCGSIAALGFIPPRQSIWSVAALATALAFFSASLDIVIDAYRRELLKDHEQGLGTAIHVNAYKLSSLIPGALSLILADHLPWSAVFVITAACLLPGMLMTFLIREPTLAGAPPKTLGEAVVMPFREFIARCGWRRALLVLAFICLYKLGDNMATALSTSFYLDLGFSKTQIGIVAKTSGLWTGVVGGLLGGVLLSRMGIARGLWVFGITQILSTLGFAWLARAGPVLSGLALAHGLEYFTIGLGTAAFTAYIASTTDRRYTATQFALFTSLAAVPRTFINASAGYFVEMMGWFNFFLFCAALGIPGMVLLRWVVNGRSSEAADAAAGQAESI</sequence>
<feature type="transmembrane region" description="Helical" evidence="7">
    <location>
        <begin position="317"/>
        <end position="338"/>
    </location>
</feature>
<comment type="subcellular location">
    <subcellularLocation>
        <location evidence="1">Membrane</location>
        <topology evidence="1">Multi-pass membrane protein</topology>
    </subcellularLocation>
</comment>
<keyword evidence="5 7" id="KW-0472">Membrane</keyword>
<feature type="transmembrane region" description="Helical" evidence="7">
    <location>
        <begin position="254"/>
        <end position="273"/>
    </location>
</feature>
<keyword evidence="9" id="KW-1185">Reference proteome</keyword>
<feature type="compositionally biased region" description="Low complexity" evidence="6">
    <location>
        <begin position="8"/>
        <end position="19"/>
    </location>
</feature>
<dbReference type="GO" id="GO:0022857">
    <property type="term" value="F:transmembrane transporter activity"/>
    <property type="evidence" value="ECO:0007669"/>
    <property type="project" value="InterPro"/>
</dbReference>
<proteinExistence type="predicted"/>
<feature type="region of interest" description="Disordered" evidence="6">
    <location>
        <begin position="1"/>
        <end position="28"/>
    </location>
</feature>
<reference evidence="8 9" key="1">
    <citation type="submission" date="2011-08" db="EMBL/GenBank/DDBJ databases">
        <title>The genome of the obligate endobacterium of an arbuscular mycorrhizal fungus reveals an interphylum network of nutritional interactions.</title>
        <authorList>
            <person name="Ghignone S."/>
            <person name="Salvioli A."/>
            <person name="Anca I."/>
            <person name="Lumini E."/>
            <person name="Ortu G."/>
            <person name="Petiti L."/>
            <person name="Cruveiller S."/>
            <person name="Bianciotto V."/>
            <person name="Piffanelli P."/>
            <person name="Lanfranco L."/>
            <person name="Bonfante P."/>
        </authorList>
    </citation>
    <scope>NUCLEOTIDE SEQUENCE [LARGE SCALE GENOMIC DNA]</scope>
    <source>
        <strain evidence="8 9">BEG34</strain>
    </source>
</reference>
<dbReference type="InterPro" id="IPR011701">
    <property type="entry name" value="MFS"/>
</dbReference>
<feature type="transmembrane region" description="Helical" evidence="7">
    <location>
        <begin position="279"/>
        <end position="305"/>
    </location>
</feature>
<dbReference type="EMBL" id="CAFB01000060">
    <property type="protein sequence ID" value="CCD30096.1"/>
    <property type="molecule type" value="Genomic_DNA"/>
</dbReference>
<name>G2JBE2_9BURK</name>